<dbReference type="EMBL" id="CP137640">
    <property type="protein sequence ID" value="WVX79406.1"/>
    <property type="molecule type" value="Genomic_DNA"/>
</dbReference>
<dbReference type="Proteomes" id="UP001357223">
    <property type="component" value="Chromosome"/>
</dbReference>
<evidence type="ECO:0000313" key="1">
    <source>
        <dbReference type="EMBL" id="WVX79406.1"/>
    </source>
</evidence>
<name>A0ABZ2C783_9BACI</name>
<dbReference type="RefSeq" id="WP_338448340.1">
    <property type="nucleotide sequence ID" value="NZ_CP137640.1"/>
</dbReference>
<gene>
    <name evidence="1" type="ORF">R4Z09_19110</name>
</gene>
<evidence type="ECO:0000313" key="2">
    <source>
        <dbReference type="Proteomes" id="UP001357223"/>
    </source>
</evidence>
<reference evidence="1 2" key="1">
    <citation type="submission" date="2023-10" db="EMBL/GenBank/DDBJ databases">
        <title>Niallia locisalis sp.nov. isolated from a salt pond sample.</title>
        <authorList>
            <person name="Li X.-J."/>
            <person name="Dong L."/>
        </authorList>
    </citation>
    <scope>NUCLEOTIDE SEQUENCE [LARGE SCALE GENOMIC DNA]</scope>
    <source>
        <strain evidence="1 2">DSM 29761</strain>
    </source>
</reference>
<protein>
    <submittedName>
        <fullName evidence="1">Uncharacterized protein</fullName>
    </submittedName>
</protein>
<sequence length="149" mass="17148">MGKKDMFVIAGLFLALLLLCLLTFTLEGKAATSSSIRYDAGYETVKEESGMKIPDVKKLPFDVQKKSYDLHTVNFEEEKTHKIVIRHLNEQEKQELNIIQSKTEYHFQNEEKYKTMFIENEVKLSKNVVGYYGIKDVGEGLRFEVNGTS</sequence>
<keyword evidence="2" id="KW-1185">Reference proteome</keyword>
<organism evidence="1 2">
    <name type="scientific">Niallia oryzisoli</name>
    <dbReference type="NCBI Taxonomy" id="1737571"/>
    <lineage>
        <taxon>Bacteria</taxon>
        <taxon>Bacillati</taxon>
        <taxon>Bacillota</taxon>
        <taxon>Bacilli</taxon>
        <taxon>Bacillales</taxon>
        <taxon>Bacillaceae</taxon>
        <taxon>Niallia</taxon>
    </lineage>
</organism>
<accession>A0ABZ2C783</accession>
<proteinExistence type="predicted"/>